<dbReference type="Proteomes" id="UP000507470">
    <property type="component" value="Unassembled WGS sequence"/>
</dbReference>
<dbReference type="EMBL" id="CACVKT020006780">
    <property type="protein sequence ID" value="CAC5403531.1"/>
    <property type="molecule type" value="Genomic_DNA"/>
</dbReference>
<keyword evidence="2" id="KW-1185">Reference proteome</keyword>
<protein>
    <submittedName>
        <fullName evidence="1">SYT4</fullName>
    </submittedName>
</protein>
<reference evidence="1 2" key="1">
    <citation type="submission" date="2020-06" db="EMBL/GenBank/DDBJ databases">
        <authorList>
            <person name="Li R."/>
            <person name="Bekaert M."/>
        </authorList>
    </citation>
    <scope>NUCLEOTIDE SEQUENCE [LARGE SCALE GENOMIC DNA]</scope>
    <source>
        <strain evidence="2">wild</strain>
    </source>
</reference>
<dbReference type="AlphaFoldDB" id="A0A6J8D7A8"/>
<organism evidence="1 2">
    <name type="scientific">Mytilus coruscus</name>
    <name type="common">Sea mussel</name>
    <dbReference type="NCBI Taxonomy" id="42192"/>
    <lineage>
        <taxon>Eukaryota</taxon>
        <taxon>Metazoa</taxon>
        <taxon>Spiralia</taxon>
        <taxon>Lophotrochozoa</taxon>
        <taxon>Mollusca</taxon>
        <taxon>Bivalvia</taxon>
        <taxon>Autobranchia</taxon>
        <taxon>Pteriomorphia</taxon>
        <taxon>Mytilida</taxon>
        <taxon>Mytiloidea</taxon>
        <taxon>Mytilidae</taxon>
        <taxon>Mytilinae</taxon>
        <taxon>Mytilus</taxon>
    </lineage>
</organism>
<evidence type="ECO:0000313" key="2">
    <source>
        <dbReference type="Proteomes" id="UP000507470"/>
    </source>
</evidence>
<gene>
    <name evidence="1" type="ORF">MCOR_37409</name>
</gene>
<name>A0A6J8D7A8_MYTCO</name>
<accession>A0A6J8D7A8</accession>
<evidence type="ECO:0000313" key="1">
    <source>
        <dbReference type="EMBL" id="CAC5403531.1"/>
    </source>
</evidence>
<proteinExistence type="predicted"/>
<sequence length="151" mass="17878">MKKEHTKIFTRRKPINFIVNLKEFHGVKETTEHTVATGVDSYVRQTVDILQHKIKNTLEQAGIGADTVPGLQQQFDDFELPFDGLQTKYARQKYIKQNYFYVAPEEVVLGEQLKNVLRIEKRVLDVKEDKFWYYPYVKVLRNCCKIRTYTD</sequence>